<sequence length="140" mass="15355">MPTTPAGRAGHIYKKGNKRQSEVNSPINFQCHGLGNPRVIEQSLSGQAHAYIHCSIQRIALARNTRPEEQHSCIAPSQSKPQFPYSSGNATAFCGHHVSYSLTAINSHISTTSTEAIKFPFTLLPTTKNESLCHNLQDEL</sequence>
<gene>
    <name evidence="1" type="ORF">JTE90_011154</name>
</gene>
<dbReference type="AlphaFoldDB" id="A0AAV6U173"/>
<keyword evidence="2" id="KW-1185">Reference proteome</keyword>
<dbReference type="Proteomes" id="UP000827092">
    <property type="component" value="Unassembled WGS sequence"/>
</dbReference>
<reference evidence="1 2" key="1">
    <citation type="journal article" date="2022" name="Nat. Ecol. Evol.">
        <title>A masculinizing supergene underlies an exaggerated male reproductive morph in a spider.</title>
        <authorList>
            <person name="Hendrickx F."/>
            <person name="De Corte Z."/>
            <person name="Sonet G."/>
            <person name="Van Belleghem S.M."/>
            <person name="Kostlbacher S."/>
            <person name="Vangestel C."/>
        </authorList>
    </citation>
    <scope>NUCLEOTIDE SEQUENCE [LARGE SCALE GENOMIC DNA]</scope>
    <source>
        <strain evidence="1">W744_W776</strain>
    </source>
</reference>
<comment type="caution">
    <text evidence="1">The sequence shown here is derived from an EMBL/GenBank/DDBJ whole genome shotgun (WGS) entry which is preliminary data.</text>
</comment>
<dbReference type="EMBL" id="JAFNEN010000793">
    <property type="protein sequence ID" value="KAG8177275.1"/>
    <property type="molecule type" value="Genomic_DNA"/>
</dbReference>
<proteinExistence type="predicted"/>
<accession>A0AAV6U173</accession>
<protein>
    <submittedName>
        <fullName evidence="1">Uncharacterized protein</fullName>
    </submittedName>
</protein>
<name>A0AAV6U173_9ARAC</name>
<organism evidence="1 2">
    <name type="scientific">Oedothorax gibbosus</name>
    <dbReference type="NCBI Taxonomy" id="931172"/>
    <lineage>
        <taxon>Eukaryota</taxon>
        <taxon>Metazoa</taxon>
        <taxon>Ecdysozoa</taxon>
        <taxon>Arthropoda</taxon>
        <taxon>Chelicerata</taxon>
        <taxon>Arachnida</taxon>
        <taxon>Araneae</taxon>
        <taxon>Araneomorphae</taxon>
        <taxon>Entelegynae</taxon>
        <taxon>Araneoidea</taxon>
        <taxon>Linyphiidae</taxon>
        <taxon>Erigoninae</taxon>
        <taxon>Oedothorax</taxon>
    </lineage>
</organism>
<evidence type="ECO:0000313" key="1">
    <source>
        <dbReference type="EMBL" id="KAG8177275.1"/>
    </source>
</evidence>
<evidence type="ECO:0000313" key="2">
    <source>
        <dbReference type="Proteomes" id="UP000827092"/>
    </source>
</evidence>